<evidence type="ECO:0000313" key="2">
    <source>
        <dbReference type="EMBL" id="WMS19221.1"/>
    </source>
</evidence>
<keyword evidence="1" id="KW-1133">Transmembrane helix</keyword>
<evidence type="ECO:0000256" key="1">
    <source>
        <dbReference type="SAM" id="Phobius"/>
    </source>
</evidence>
<protein>
    <recommendedName>
        <fullName evidence="4">DUF3997 domain-containing protein</fullName>
    </recommendedName>
</protein>
<name>A0AB38YMQ7_VEIPA</name>
<sequence length="155" mass="18248">MKYILGIFIGIVLLIVGSIIYIGESNSYKYEPRYFLGYSKGENYILDTQTGVTLEHNGYSYEAQSDYLYSYGKTGFLKLDLNSGQTHYLFDDQTDEIYKNNILNRCLIEKREQKPTLTYIWSNKNDLTLEEQDVYNQLKDKKMRYPNRSIIVKVK</sequence>
<dbReference type="AlphaFoldDB" id="A0AB38YMQ7"/>
<feature type="transmembrane region" description="Helical" evidence="1">
    <location>
        <begin position="6"/>
        <end position="23"/>
    </location>
</feature>
<dbReference type="Proteomes" id="UP001228955">
    <property type="component" value="Chromosome"/>
</dbReference>
<reference evidence="2" key="1">
    <citation type="submission" date="2023-08" db="EMBL/GenBank/DDBJ databases">
        <title>Veillonella_parvula_DSM 2007_complete_genome_hifiasm_Zymo_Research_D6332.</title>
        <authorList>
            <person name="Damerum A."/>
        </authorList>
    </citation>
    <scope>NUCLEOTIDE SEQUENCE</scope>
    <source>
        <strain evidence="2">DSM 2007</strain>
    </source>
</reference>
<dbReference type="RefSeq" id="WP_004695264.1">
    <property type="nucleotide sequence ID" value="NZ_CP133463.1"/>
</dbReference>
<evidence type="ECO:0008006" key="4">
    <source>
        <dbReference type="Google" id="ProtNLM"/>
    </source>
</evidence>
<organism evidence="2 3">
    <name type="scientific">Veillonella parvula</name>
    <name type="common">Staphylococcus parvulus</name>
    <dbReference type="NCBI Taxonomy" id="29466"/>
    <lineage>
        <taxon>Bacteria</taxon>
        <taxon>Bacillati</taxon>
        <taxon>Bacillota</taxon>
        <taxon>Negativicutes</taxon>
        <taxon>Veillonellales</taxon>
        <taxon>Veillonellaceae</taxon>
        <taxon>Veillonella</taxon>
    </lineage>
</organism>
<gene>
    <name evidence="2" type="ORF">RDV51_07160</name>
</gene>
<dbReference type="EMBL" id="CP133463">
    <property type="protein sequence ID" value="WMS19221.1"/>
    <property type="molecule type" value="Genomic_DNA"/>
</dbReference>
<evidence type="ECO:0000313" key="3">
    <source>
        <dbReference type="Proteomes" id="UP001228955"/>
    </source>
</evidence>
<keyword evidence="1" id="KW-0472">Membrane</keyword>
<accession>A0AB38YMQ7</accession>
<keyword evidence="1" id="KW-0812">Transmembrane</keyword>
<proteinExistence type="predicted"/>